<evidence type="ECO:0000256" key="1">
    <source>
        <dbReference type="ARBA" id="ARBA00022443"/>
    </source>
</evidence>
<dbReference type="InterPro" id="IPR036028">
    <property type="entry name" value="SH3-like_dom_sf"/>
</dbReference>
<feature type="compositionally biased region" description="Low complexity" evidence="3">
    <location>
        <begin position="231"/>
        <end position="240"/>
    </location>
</feature>
<dbReference type="SUPFAM" id="SSF48452">
    <property type="entry name" value="TPR-like"/>
    <property type="match status" value="4"/>
</dbReference>
<protein>
    <submittedName>
        <fullName evidence="6">SH3 domain and tetratricopeptide repeat-containing protein 1</fullName>
    </submittedName>
</protein>
<evidence type="ECO:0000259" key="4">
    <source>
        <dbReference type="PROSITE" id="PS50002"/>
    </source>
</evidence>
<proteinExistence type="predicted"/>
<name>A0ABM0R8Q2_GALVR</name>
<dbReference type="InterPro" id="IPR042772">
    <property type="entry name" value="SH3TC1/SH3TC2"/>
</dbReference>
<dbReference type="InterPro" id="IPR019734">
    <property type="entry name" value="TPR_rpt"/>
</dbReference>
<reference evidence="6" key="1">
    <citation type="submission" date="2025-08" db="UniProtKB">
        <authorList>
            <consortium name="RefSeq"/>
        </authorList>
    </citation>
    <scope>IDENTIFICATION</scope>
</reference>
<dbReference type="CDD" id="cd11885">
    <property type="entry name" value="SH3_SH3TC"/>
    <property type="match status" value="1"/>
</dbReference>
<accession>A0ABM0R8Q2</accession>
<evidence type="ECO:0000313" key="5">
    <source>
        <dbReference type="Proteomes" id="UP000694923"/>
    </source>
</evidence>
<dbReference type="Pfam" id="PF13181">
    <property type="entry name" value="TPR_8"/>
    <property type="match status" value="1"/>
</dbReference>
<feature type="domain" description="SH3" evidence="4">
    <location>
        <begin position="470"/>
        <end position="533"/>
    </location>
</feature>
<dbReference type="SUPFAM" id="SSF50044">
    <property type="entry name" value="SH3-domain"/>
    <property type="match status" value="1"/>
</dbReference>
<dbReference type="PANTHER" id="PTHR22647:SF3">
    <property type="entry name" value="SH3 DOMAIN AND TETRATRICOPEPTIDE REPEAT-CONTAINING PROTEIN 1"/>
    <property type="match status" value="1"/>
</dbReference>
<dbReference type="PROSITE" id="PS50002">
    <property type="entry name" value="SH3"/>
    <property type="match status" value="1"/>
</dbReference>
<dbReference type="RefSeq" id="XP_008576993.1">
    <property type="nucleotide sequence ID" value="XM_008578771.1"/>
</dbReference>
<evidence type="ECO:0000313" key="6">
    <source>
        <dbReference type="RefSeq" id="XP_008576993.1"/>
    </source>
</evidence>
<dbReference type="GeneID" id="103595381"/>
<organism evidence="5 6">
    <name type="scientific">Galeopterus variegatus</name>
    <name type="common">Malayan flying lemur</name>
    <name type="synonym">Cynocephalus variegatus</name>
    <dbReference type="NCBI Taxonomy" id="482537"/>
    <lineage>
        <taxon>Eukaryota</taxon>
        <taxon>Metazoa</taxon>
        <taxon>Chordata</taxon>
        <taxon>Craniata</taxon>
        <taxon>Vertebrata</taxon>
        <taxon>Euteleostomi</taxon>
        <taxon>Mammalia</taxon>
        <taxon>Eutheria</taxon>
        <taxon>Euarchontoglires</taxon>
        <taxon>Dermoptera</taxon>
        <taxon>Cynocephalidae</taxon>
        <taxon>Galeopterus</taxon>
    </lineage>
</organism>
<evidence type="ECO:0000256" key="3">
    <source>
        <dbReference type="SAM" id="MobiDB-lite"/>
    </source>
</evidence>
<dbReference type="Proteomes" id="UP000694923">
    <property type="component" value="Unplaced"/>
</dbReference>
<dbReference type="SMART" id="SM00326">
    <property type="entry name" value="SH3"/>
    <property type="match status" value="1"/>
</dbReference>
<feature type="region of interest" description="Disordered" evidence="3">
    <location>
        <begin position="390"/>
        <end position="432"/>
    </location>
</feature>
<dbReference type="PANTHER" id="PTHR22647">
    <property type="entry name" value="SH3 DOMAIN AND TETRATRICOPEPTIDE REPEATS CONTAINING PROTEIN"/>
    <property type="match status" value="1"/>
</dbReference>
<dbReference type="Gene3D" id="2.30.30.40">
    <property type="entry name" value="SH3 Domains"/>
    <property type="match status" value="1"/>
</dbReference>
<sequence>MALQPVEKLRQEGQSQRPEAVQAGETRCTFDIQTPVIGDSENVHVVPLFPRVGTEHAHGMEGQRRREEVGQEAGGGGSCCADSPALGGPCLPRAAREGPVGPANTEPAAATWCPHPTALWAQELPLKSGVQRVHLRVWMSHGNLASREAFQVPEAIRHAQPLALRPPRVMEGPTKVTVEERTLMGRGSAGPSGGGGSKDEVHNVAMASSVVQQRASPEEARGDVAPPPGVTGPAAGTPPGQMGACPTDVTLQLLAVQRKSGLPDPGLQQALRGRLRLLENDSREVARTLGELSARLLSIHSDQDRIVVTFKTCEEIWKFSTYHALGLTHHCLENLLVDQAFWLLSPDEEEETAIRVHVEEAALKLAHETLLVQEGPFFVLCPDHHVRATTGPLRAGKGPQPFRRASGGPQGEVAPEADPSPPGPSMASEEVAAATAPEPLIPFHQWVLRVPWDPIDDSMGEPVTPDIPLMAAGLASAVADCQGLGPEEMTFRGGDLIEILSALVPSLSWCVGRHVASGQVGFVRTSLISAQGPASELETVIFLNEEERSFFRNEGHFSEEDARQLLERTSGMDVCTVYSLDRLEEAEFEQPDGQEKPPPCLNLEPHETLQKVKNVLEQCKMCQNRPEEPASWGLHAVSSGVSSPDAEEPSFRLETADDWADPEAVGSLLLFLNAPEYQACFHGLYDVSLPWLSSVFCSFADEEELAGRLAQARGVAKKAGLPMALARLCFLLGRLCSRRLKLSQARVYFEEALGALEGSFGDLLLVVAVYANLATIYLKQKNREKCVQVVPKAAALLLGTPGHVCSTEAESELLRYALRRAIGGRSPRAEARACFLLARHHAHLKQPEEALPFLERLLLLHRDSGAPDASWPMDCCLLLADIYSRKCLPRLALSCARVASLRTQGSMASMLRSVDLVLQNVLQLHGLSGVAHGLPSQIAPYLRQALAAPASGVPHGPLYASLAQLHSHHGQHRPAIAFMMQAAEADAVTGVHSVVDHLVALAWLHVLHGQSPVALDILEAIVDAAVASMAQEGVIANMEAVALKRVGRTRQAAERYYCALRVARGLGQPHNQAVVLANFGALCLQAGASRLAQHYFLEAVKLFLQLPSRECGQDFSRVLLQLGHLYTCQALAQQGKCYYEWAFLVAVETDHLESQLRAVQQLCHFYSTVVPNEAQCVIYHEFQLSLARRVADKVLEGQLLETISQLYLSLGTERAYKSALDYTKRSLGIFIDLQKKEKEAHAWLQAGKIYYILRQNELVDLYIQVAQNAALYTGDPNLGLELFEAAGDIFFNGTWEREKAVSFYRDRALPLAVTTGNQEVELRLCNKLVALLAALETPQEGLEFAHAALALSITLGDRLNERVACHRLATLHHQLGHGELAEHFYLKALSLCNSPLEFDEETLYYVKVYLVLGDIIFYDLKDPFDAAGYYQLALAAAVDLGNKKAQLKIYTRLATIYHNFLLDREKSLFFYQKARTFATELNVRRINLAPQRFCGRAPWLAPGYPP</sequence>
<dbReference type="Gene3D" id="1.25.40.10">
    <property type="entry name" value="Tetratricopeptide repeat domain"/>
    <property type="match status" value="4"/>
</dbReference>
<feature type="region of interest" description="Disordered" evidence="3">
    <location>
        <begin position="1"/>
        <end position="26"/>
    </location>
</feature>
<gene>
    <name evidence="6" type="primary">SH3TC1</name>
</gene>
<feature type="region of interest" description="Disordered" evidence="3">
    <location>
        <begin position="209"/>
        <end position="242"/>
    </location>
</feature>
<dbReference type="InterPro" id="IPR011990">
    <property type="entry name" value="TPR-like_helical_dom_sf"/>
</dbReference>
<keyword evidence="1 2" id="KW-0728">SH3 domain</keyword>
<keyword evidence="5" id="KW-1185">Reference proteome</keyword>
<evidence type="ECO:0000256" key="2">
    <source>
        <dbReference type="PROSITE-ProRule" id="PRU00192"/>
    </source>
</evidence>
<dbReference type="InterPro" id="IPR001452">
    <property type="entry name" value="SH3_domain"/>
</dbReference>
<dbReference type="SMART" id="SM00028">
    <property type="entry name" value="TPR"/>
    <property type="match status" value="6"/>
</dbReference>